<name>A0AAV1RBU4_9ROSI</name>
<keyword evidence="2" id="KW-0805">Transcription regulation</keyword>
<evidence type="ECO:0000256" key="2">
    <source>
        <dbReference type="ARBA" id="ARBA00023015"/>
    </source>
</evidence>
<feature type="domain" description="MADS-box" evidence="8">
    <location>
        <begin position="7"/>
        <end position="67"/>
    </location>
</feature>
<sequence>MAAKKTKGRQKVEMKRIENKDDRLITFLKRRSGIFKKASELVTLTGAEIAVVAFSPTGKPFSSGHPSVESIINRFLEEHSNIDNSTYNLMEANRRKRIGELIQKYNEMQHEVEEKKEKSHKLKGKIKEIDCKSWWDTSIEDLNLDDLIKLGKKFEKLQMTLQSKIVKKNNGASSSQAPKIYNTSGSDANDPNASVFLDTNH</sequence>
<dbReference type="Pfam" id="PF00319">
    <property type="entry name" value="SRF-TF"/>
    <property type="match status" value="1"/>
</dbReference>
<dbReference type="InterPro" id="IPR036879">
    <property type="entry name" value="TF_MADSbox_sf"/>
</dbReference>
<organism evidence="9 10">
    <name type="scientific">Dovyalis caffra</name>
    <dbReference type="NCBI Taxonomy" id="77055"/>
    <lineage>
        <taxon>Eukaryota</taxon>
        <taxon>Viridiplantae</taxon>
        <taxon>Streptophyta</taxon>
        <taxon>Embryophyta</taxon>
        <taxon>Tracheophyta</taxon>
        <taxon>Spermatophyta</taxon>
        <taxon>Magnoliopsida</taxon>
        <taxon>eudicotyledons</taxon>
        <taxon>Gunneridae</taxon>
        <taxon>Pentapetalae</taxon>
        <taxon>rosids</taxon>
        <taxon>fabids</taxon>
        <taxon>Malpighiales</taxon>
        <taxon>Salicaceae</taxon>
        <taxon>Flacourtieae</taxon>
        <taxon>Dovyalis</taxon>
    </lineage>
</organism>
<keyword evidence="3" id="KW-0238">DNA-binding</keyword>
<evidence type="ECO:0000256" key="7">
    <source>
        <dbReference type="SAM" id="MobiDB-lite"/>
    </source>
</evidence>
<dbReference type="EMBL" id="CAWUPB010000913">
    <property type="protein sequence ID" value="CAK7331228.1"/>
    <property type="molecule type" value="Genomic_DNA"/>
</dbReference>
<comment type="caution">
    <text evidence="9">The sequence shown here is derived from an EMBL/GenBank/DDBJ whole genome shotgun (WGS) entry which is preliminary data.</text>
</comment>
<keyword evidence="6" id="KW-0175">Coiled coil</keyword>
<dbReference type="Gene3D" id="3.40.1810.10">
    <property type="entry name" value="Transcription factor, MADS-box"/>
    <property type="match status" value="1"/>
</dbReference>
<dbReference type="Proteomes" id="UP001314170">
    <property type="component" value="Unassembled WGS sequence"/>
</dbReference>
<dbReference type="PANTHER" id="PTHR11945:SF725">
    <property type="entry name" value="AGAMOUS-LIKE 58-RELATED"/>
    <property type="match status" value="1"/>
</dbReference>
<evidence type="ECO:0000256" key="6">
    <source>
        <dbReference type="SAM" id="Coils"/>
    </source>
</evidence>
<proteinExistence type="predicted"/>
<keyword evidence="10" id="KW-1185">Reference proteome</keyword>
<protein>
    <recommendedName>
        <fullName evidence="8">MADS-box domain-containing protein</fullName>
    </recommendedName>
</protein>
<evidence type="ECO:0000259" key="8">
    <source>
        <dbReference type="PROSITE" id="PS50066"/>
    </source>
</evidence>
<feature type="region of interest" description="Disordered" evidence="7">
    <location>
        <begin position="168"/>
        <end position="201"/>
    </location>
</feature>
<dbReference type="InterPro" id="IPR002100">
    <property type="entry name" value="TF_MADSbox"/>
</dbReference>
<evidence type="ECO:0000256" key="5">
    <source>
        <dbReference type="ARBA" id="ARBA00023242"/>
    </source>
</evidence>
<evidence type="ECO:0000256" key="4">
    <source>
        <dbReference type="ARBA" id="ARBA00023163"/>
    </source>
</evidence>
<keyword evidence="4" id="KW-0804">Transcription</keyword>
<dbReference type="PROSITE" id="PS50066">
    <property type="entry name" value="MADS_BOX_2"/>
    <property type="match status" value="1"/>
</dbReference>
<dbReference type="GO" id="GO:0000981">
    <property type="term" value="F:DNA-binding transcription factor activity, RNA polymerase II-specific"/>
    <property type="evidence" value="ECO:0007669"/>
    <property type="project" value="TreeGrafter"/>
</dbReference>
<evidence type="ECO:0000313" key="9">
    <source>
        <dbReference type="EMBL" id="CAK7331228.1"/>
    </source>
</evidence>
<dbReference type="PANTHER" id="PTHR11945">
    <property type="entry name" value="MADS BOX PROTEIN"/>
    <property type="match status" value="1"/>
</dbReference>
<dbReference type="GO" id="GO:0000978">
    <property type="term" value="F:RNA polymerase II cis-regulatory region sequence-specific DNA binding"/>
    <property type="evidence" value="ECO:0007669"/>
    <property type="project" value="TreeGrafter"/>
</dbReference>
<evidence type="ECO:0000256" key="3">
    <source>
        <dbReference type="ARBA" id="ARBA00023125"/>
    </source>
</evidence>
<dbReference type="FunFam" id="3.40.1810.10:FF:000006">
    <property type="entry name" value="Agamous-like MADS-box protein AGL62"/>
    <property type="match status" value="1"/>
</dbReference>
<dbReference type="PRINTS" id="PR00404">
    <property type="entry name" value="MADSDOMAIN"/>
</dbReference>
<evidence type="ECO:0000313" key="10">
    <source>
        <dbReference type="Proteomes" id="UP001314170"/>
    </source>
</evidence>
<keyword evidence="5" id="KW-0539">Nucleus</keyword>
<feature type="coiled-coil region" evidence="6">
    <location>
        <begin position="98"/>
        <end position="125"/>
    </location>
</feature>
<dbReference type="SMART" id="SM00432">
    <property type="entry name" value="MADS"/>
    <property type="match status" value="1"/>
</dbReference>
<dbReference type="AlphaFoldDB" id="A0AAV1RBU4"/>
<dbReference type="GO" id="GO:0046983">
    <property type="term" value="F:protein dimerization activity"/>
    <property type="evidence" value="ECO:0007669"/>
    <property type="project" value="InterPro"/>
</dbReference>
<gene>
    <name evidence="9" type="ORF">DCAF_LOCUS8361</name>
</gene>
<reference evidence="9 10" key="1">
    <citation type="submission" date="2024-01" db="EMBL/GenBank/DDBJ databases">
        <authorList>
            <person name="Waweru B."/>
        </authorList>
    </citation>
    <scope>NUCLEOTIDE SEQUENCE [LARGE SCALE GENOMIC DNA]</scope>
</reference>
<dbReference type="SUPFAM" id="SSF55455">
    <property type="entry name" value="SRF-like"/>
    <property type="match status" value="1"/>
</dbReference>
<dbReference type="GO" id="GO:0005634">
    <property type="term" value="C:nucleus"/>
    <property type="evidence" value="ECO:0007669"/>
    <property type="project" value="UniProtKB-SubCell"/>
</dbReference>
<evidence type="ECO:0000256" key="1">
    <source>
        <dbReference type="ARBA" id="ARBA00004123"/>
    </source>
</evidence>
<accession>A0AAV1RBU4</accession>
<feature type="compositionally biased region" description="Polar residues" evidence="7">
    <location>
        <begin position="170"/>
        <end position="201"/>
    </location>
</feature>
<comment type="subcellular location">
    <subcellularLocation>
        <location evidence="1">Nucleus</location>
    </subcellularLocation>
</comment>